<gene>
    <name evidence="2" type="primary">LOC104581636</name>
    <name evidence="1" type="ORF">BRADI_1g48188v3</name>
</gene>
<dbReference type="AlphaFoldDB" id="A0A2K2DQ84"/>
<dbReference type="Gramene" id="PNT76439">
    <property type="protein sequence ID" value="PNT76439"/>
    <property type="gene ID" value="BRADI_1g48188v3"/>
</dbReference>
<proteinExistence type="predicted"/>
<sequence>MAEEAAASAEIKPEQVQAAMMDRTRLNCGLDAQIARCPGETRQQLRDLANTRMLKDEISAELSDLGRILDGVTRGNLSVMEEIPPSRLDDLLGVRTERVARYRGVPIGRRMDFEAARRAFLFVLSGKGGSMVMAASPGQPNAAATAAAEVGAGDAATSLAALELGSASTRSPHM</sequence>
<name>A0A2K2DQ84_BRADI</name>
<dbReference type="RefSeq" id="XP_010227986.2">
    <property type="nucleotide sequence ID" value="XM_010229684.3"/>
</dbReference>
<dbReference type="KEGG" id="bdi:104581636"/>
<dbReference type="EnsemblPlants" id="PNT76439">
    <property type="protein sequence ID" value="PNT76439"/>
    <property type="gene ID" value="BRADI_1g48188v3"/>
</dbReference>
<dbReference type="EMBL" id="CM000880">
    <property type="protein sequence ID" value="PNT76439.1"/>
    <property type="molecule type" value="Genomic_DNA"/>
</dbReference>
<organism evidence="1">
    <name type="scientific">Brachypodium distachyon</name>
    <name type="common">Purple false brome</name>
    <name type="synonym">Trachynia distachya</name>
    <dbReference type="NCBI Taxonomy" id="15368"/>
    <lineage>
        <taxon>Eukaryota</taxon>
        <taxon>Viridiplantae</taxon>
        <taxon>Streptophyta</taxon>
        <taxon>Embryophyta</taxon>
        <taxon>Tracheophyta</taxon>
        <taxon>Spermatophyta</taxon>
        <taxon>Magnoliopsida</taxon>
        <taxon>Liliopsida</taxon>
        <taxon>Poales</taxon>
        <taxon>Poaceae</taxon>
        <taxon>BOP clade</taxon>
        <taxon>Pooideae</taxon>
        <taxon>Stipodae</taxon>
        <taxon>Brachypodieae</taxon>
        <taxon>Brachypodium</taxon>
    </lineage>
</organism>
<protein>
    <submittedName>
        <fullName evidence="1 2">Uncharacterized protein</fullName>
    </submittedName>
</protein>
<dbReference type="ExpressionAtlas" id="A0A2K2DQ84">
    <property type="expression patterns" value="baseline"/>
</dbReference>
<keyword evidence="3" id="KW-1185">Reference proteome</keyword>
<reference evidence="2" key="3">
    <citation type="submission" date="2018-08" db="UniProtKB">
        <authorList>
            <consortium name="EnsemblPlants"/>
        </authorList>
    </citation>
    <scope>IDENTIFICATION</scope>
    <source>
        <strain evidence="2">cv. Bd21</strain>
    </source>
</reference>
<reference evidence="1 2" key="1">
    <citation type="journal article" date="2010" name="Nature">
        <title>Genome sequencing and analysis of the model grass Brachypodium distachyon.</title>
        <authorList>
            <consortium name="International Brachypodium Initiative"/>
        </authorList>
    </citation>
    <scope>NUCLEOTIDE SEQUENCE [LARGE SCALE GENOMIC DNA]</scope>
    <source>
        <strain evidence="1">Bd21</strain>
        <strain evidence="2">cv. Bd21</strain>
    </source>
</reference>
<dbReference type="Proteomes" id="UP000008810">
    <property type="component" value="Chromosome 1"/>
</dbReference>
<evidence type="ECO:0000313" key="1">
    <source>
        <dbReference type="EMBL" id="PNT76439.1"/>
    </source>
</evidence>
<accession>A0A2K2DQ84</accession>
<dbReference type="GeneID" id="104581636"/>
<evidence type="ECO:0000313" key="3">
    <source>
        <dbReference type="Proteomes" id="UP000008810"/>
    </source>
</evidence>
<evidence type="ECO:0000313" key="2">
    <source>
        <dbReference type="EnsemblPlants" id="PNT76439"/>
    </source>
</evidence>
<reference evidence="1" key="2">
    <citation type="submission" date="2017-06" db="EMBL/GenBank/DDBJ databases">
        <title>WGS assembly of Brachypodium distachyon.</title>
        <authorList>
            <consortium name="The International Brachypodium Initiative"/>
            <person name="Lucas S."/>
            <person name="Harmon-Smith M."/>
            <person name="Lail K."/>
            <person name="Tice H."/>
            <person name="Grimwood J."/>
            <person name="Bruce D."/>
            <person name="Barry K."/>
            <person name="Shu S."/>
            <person name="Lindquist E."/>
            <person name="Wang M."/>
            <person name="Pitluck S."/>
            <person name="Vogel J.P."/>
            <person name="Garvin D.F."/>
            <person name="Mockler T.C."/>
            <person name="Schmutz J."/>
            <person name="Rokhsar D."/>
            <person name="Bevan M.W."/>
        </authorList>
    </citation>
    <scope>NUCLEOTIDE SEQUENCE</scope>
    <source>
        <strain evidence="1">Bd21</strain>
    </source>
</reference>